<evidence type="ECO:0000256" key="3">
    <source>
        <dbReference type="ARBA" id="ARBA00023002"/>
    </source>
</evidence>
<evidence type="ECO:0000313" key="5">
    <source>
        <dbReference type="Proteomes" id="UP000326202"/>
    </source>
</evidence>
<dbReference type="AlphaFoldDB" id="A0A5J6MMB4"/>
<dbReference type="UniPathway" id="UPA00148"/>
<gene>
    <name evidence="4" type="ORF">FRZ44_39660</name>
</gene>
<keyword evidence="2" id="KW-0169">Cobalamin biosynthesis</keyword>
<dbReference type="Pfam" id="PF02571">
    <property type="entry name" value="CbiJ"/>
    <property type="match status" value="1"/>
</dbReference>
<organism evidence="4 5">
    <name type="scientific">Hypericibacter terrae</name>
    <dbReference type="NCBI Taxonomy" id="2602015"/>
    <lineage>
        <taxon>Bacteria</taxon>
        <taxon>Pseudomonadati</taxon>
        <taxon>Pseudomonadota</taxon>
        <taxon>Alphaproteobacteria</taxon>
        <taxon>Rhodospirillales</taxon>
        <taxon>Dongiaceae</taxon>
        <taxon>Hypericibacter</taxon>
    </lineage>
</organism>
<dbReference type="PROSITE" id="PS51014">
    <property type="entry name" value="COBK_CBIJ"/>
    <property type="match status" value="1"/>
</dbReference>
<dbReference type="PANTHER" id="PTHR36925:SF1">
    <property type="entry name" value="COBALT-PRECORRIN-6A REDUCTASE"/>
    <property type="match status" value="1"/>
</dbReference>
<dbReference type="NCBIfam" id="TIGR00715">
    <property type="entry name" value="precor6x_red"/>
    <property type="match status" value="1"/>
</dbReference>
<dbReference type="GO" id="GO:0009236">
    <property type="term" value="P:cobalamin biosynthetic process"/>
    <property type="evidence" value="ECO:0007669"/>
    <property type="project" value="UniProtKB-UniPathway"/>
</dbReference>
<keyword evidence="5" id="KW-1185">Reference proteome</keyword>
<dbReference type="EMBL" id="CP042906">
    <property type="protein sequence ID" value="QEX18658.1"/>
    <property type="molecule type" value="Genomic_DNA"/>
</dbReference>
<dbReference type="KEGG" id="htq:FRZ44_39660"/>
<dbReference type="GO" id="GO:0016994">
    <property type="term" value="F:precorrin-6A reductase activity"/>
    <property type="evidence" value="ECO:0007669"/>
    <property type="project" value="InterPro"/>
</dbReference>
<evidence type="ECO:0000256" key="2">
    <source>
        <dbReference type="ARBA" id="ARBA00022573"/>
    </source>
</evidence>
<dbReference type="NCBIfam" id="NF005968">
    <property type="entry name" value="PRK08057.1-2"/>
    <property type="match status" value="1"/>
</dbReference>
<name>A0A5J6MMB4_9PROT</name>
<sequence>MSLQILILGGTGDAARLAAGINADPKFSVTTSLAGRTDNPKKLAGKVRVGGFGGIAGLIDYLRESKVDVLVDASHPFAAQIRRHAMAAATKANVPLLRLERAAWAKMRGDRWHEVEDLAEAAKLAPKLGHRAFLTVGRTELASFSGVAGVHFLVRLVDPPSAPLPLADFEIMLERGPFDETEELQLMRVRHIDLVIAKNSGGDATYGKIAAARELKVPVILQRRPALPPGYAPAAMVETAEAAMEWLDRFARD</sequence>
<accession>A0A5J6MMB4</accession>
<evidence type="ECO:0000256" key="1">
    <source>
        <dbReference type="ARBA" id="ARBA00004953"/>
    </source>
</evidence>
<evidence type="ECO:0000313" key="4">
    <source>
        <dbReference type="EMBL" id="QEX18658.1"/>
    </source>
</evidence>
<comment type="pathway">
    <text evidence="1">Cofactor biosynthesis; adenosylcobalamin biosynthesis.</text>
</comment>
<reference evidence="4 5" key="1">
    <citation type="submission" date="2019-08" db="EMBL/GenBank/DDBJ databases">
        <title>Hyperibacter terrae gen. nov., sp. nov. and Hyperibacter viscosus sp. nov., two new members in the family Rhodospirillaceae isolated from the rhizosphere of Hypericum perforatum.</title>
        <authorList>
            <person name="Noviana Z."/>
        </authorList>
    </citation>
    <scope>NUCLEOTIDE SEQUENCE [LARGE SCALE GENOMIC DNA]</scope>
    <source>
        <strain evidence="4 5">R5913</strain>
    </source>
</reference>
<dbReference type="PANTHER" id="PTHR36925">
    <property type="entry name" value="COBALT-PRECORRIN-6A REDUCTASE"/>
    <property type="match status" value="1"/>
</dbReference>
<keyword evidence="3" id="KW-0560">Oxidoreductase</keyword>
<dbReference type="Proteomes" id="UP000326202">
    <property type="component" value="Chromosome"/>
</dbReference>
<proteinExistence type="predicted"/>
<dbReference type="RefSeq" id="WP_151178790.1">
    <property type="nucleotide sequence ID" value="NZ_CP042906.1"/>
</dbReference>
<protein>
    <submittedName>
        <fullName evidence="4">Precorrin-6A reductase</fullName>
    </submittedName>
</protein>
<dbReference type="InterPro" id="IPR003723">
    <property type="entry name" value="Precorrin-6x_reduct"/>
</dbReference>
<dbReference type="OrthoDB" id="5183775at2"/>